<keyword evidence="3" id="KW-0547">Nucleotide-binding</keyword>
<evidence type="ECO:0000256" key="4">
    <source>
        <dbReference type="ARBA" id="ARBA00022777"/>
    </source>
</evidence>
<dbReference type="EMBL" id="BMYX01000018">
    <property type="protein sequence ID" value="GGY23081.1"/>
    <property type="molecule type" value="Genomic_DNA"/>
</dbReference>
<dbReference type="Pfam" id="PF08448">
    <property type="entry name" value="PAS_4"/>
    <property type="match status" value="2"/>
</dbReference>
<dbReference type="PROSITE" id="PS50112">
    <property type="entry name" value="PAS"/>
    <property type="match status" value="1"/>
</dbReference>
<evidence type="ECO:0008006" key="12">
    <source>
        <dbReference type="Google" id="ProtNLM"/>
    </source>
</evidence>
<dbReference type="Gene3D" id="3.30.450.20">
    <property type="entry name" value="PAS domain"/>
    <property type="match status" value="3"/>
</dbReference>
<keyword evidence="5" id="KW-0067">ATP-binding</keyword>
<dbReference type="PANTHER" id="PTHR43065:SF23">
    <property type="entry name" value="SENSOR HISTIDINE KINASE PDTAS"/>
    <property type="match status" value="1"/>
</dbReference>
<accession>A0A918P4W7</accession>
<dbReference type="Pfam" id="PF07568">
    <property type="entry name" value="HisKA_2"/>
    <property type="match status" value="1"/>
</dbReference>
<comment type="caution">
    <text evidence="10">The sequence shown here is derived from an EMBL/GenBank/DDBJ whole genome shotgun (WGS) entry which is preliminary data.</text>
</comment>
<dbReference type="InterPro" id="IPR000014">
    <property type="entry name" value="PAS"/>
</dbReference>
<dbReference type="Gene3D" id="3.30.565.10">
    <property type="entry name" value="Histidine kinase-like ATPase, C-terminal domain"/>
    <property type="match status" value="1"/>
</dbReference>
<keyword evidence="2" id="KW-0808">Transferase</keyword>
<dbReference type="SMART" id="SM00387">
    <property type="entry name" value="HATPase_c"/>
    <property type="match status" value="1"/>
</dbReference>
<dbReference type="PROSITE" id="PS50109">
    <property type="entry name" value="HIS_KIN"/>
    <property type="match status" value="1"/>
</dbReference>
<evidence type="ECO:0000256" key="5">
    <source>
        <dbReference type="ARBA" id="ARBA00022840"/>
    </source>
</evidence>
<dbReference type="Pfam" id="PF02518">
    <property type="entry name" value="HATPase_c"/>
    <property type="match status" value="1"/>
</dbReference>
<keyword evidence="1" id="KW-0597">Phosphoprotein</keyword>
<dbReference type="InterPro" id="IPR003594">
    <property type="entry name" value="HATPase_dom"/>
</dbReference>
<dbReference type="GO" id="GO:0016301">
    <property type="term" value="F:kinase activity"/>
    <property type="evidence" value="ECO:0007669"/>
    <property type="project" value="UniProtKB-KW"/>
</dbReference>
<evidence type="ECO:0000256" key="2">
    <source>
        <dbReference type="ARBA" id="ARBA00022679"/>
    </source>
</evidence>
<keyword evidence="6" id="KW-0902">Two-component regulatory system</keyword>
<dbReference type="InterPro" id="IPR013767">
    <property type="entry name" value="PAS_fold"/>
</dbReference>
<dbReference type="InterPro" id="IPR036890">
    <property type="entry name" value="HATPase_C_sf"/>
</dbReference>
<dbReference type="InterPro" id="IPR001610">
    <property type="entry name" value="PAC"/>
</dbReference>
<dbReference type="AlphaFoldDB" id="A0A918P4W7"/>
<keyword evidence="4" id="KW-0418">Kinase</keyword>
<evidence type="ECO:0000256" key="6">
    <source>
        <dbReference type="ARBA" id="ARBA00023012"/>
    </source>
</evidence>
<dbReference type="InterPro" id="IPR013656">
    <property type="entry name" value="PAS_4"/>
</dbReference>
<dbReference type="GO" id="GO:0000160">
    <property type="term" value="P:phosphorelay signal transduction system"/>
    <property type="evidence" value="ECO:0007669"/>
    <property type="project" value="UniProtKB-KW"/>
</dbReference>
<dbReference type="InterPro" id="IPR035965">
    <property type="entry name" value="PAS-like_dom_sf"/>
</dbReference>
<dbReference type="NCBIfam" id="TIGR00229">
    <property type="entry name" value="sensory_box"/>
    <property type="match status" value="2"/>
</dbReference>
<evidence type="ECO:0000313" key="10">
    <source>
        <dbReference type="EMBL" id="GGY23081.1"/>
    </source>
</evidence>
<dbReference type="SMART" id="SM00086">
    <property type="entry name" value="PAC"/>
    <property type="match status" value="2"/>
</dbReference>
<evidence type="ECO:0000259" key="7">
    <source>
        <dbReference type="PROSITE" id="PS50109"/>
    </source>
</evidence>
<dbReference type="GO" id="GO:0005524">
    <property type="term" value="F:ATP binding"/>
    <property type="evidence" value="ECO:0007669"/>
    <property type="project" value="UniProtKB-KW"/>
</dbReference>
<sequence length="594" mass="65585">MPEFLAKPDILDALTGAIDTGVCLFDRELRFRFITPLAASLNGLSVEDHLGRSLRDILPDIADALETTLRGILDSGETVANFEFPAEIPAQPGSPRFWRGTYRPLLRDGAIAGLICTFADVTAQIEAEKLRQATEARARRMLDSLSIFVGILSPDGILLESNRAPLDAARIAAAEVIGRPLWECYWWNHSPAVQACIRHAVGQATSGSVSRFDTDSRMAQGELVAVDFMLSPVRDEHGRISELIASSIDISQRKRSEEALRLSEERFRQVVEAVPEGLVVVNTSGQIELVNQRMSHLFGYERDELVGHPLAMLVPETQRTHHDGYFSGYMRAPHNREMSQRNDIHGRRKDGSLFPVEVGLNALDTSRGTMALATVADITRRRADQMLIERALEEKTVLLNEVHHRVKNNLQVISSLLRLQSGIASPEAREVLEQSQNRVRAMALIHQLLYERSDFMDLDFAVYCQQLCRLLSDSITLRDGVSIALDIGPAPVTLSLHRAVPCGLLVNELVTNAVKHAFPNHRGGRIDVRVSQPTPEEVRISVADNGIGLPADIRPGTSSTLGFQLIPLLVDQAGGRLELNVGGGTRFDIVLPYP</sequence>
<keyword evidence="11" id="KW-1185">Reference proteome</keyword>
<dbReference type="Pfam" id="PF00989">
    <property type="entry name" value="PAS"/>
    <property type="match status" value="1"/>
</dbReference>
<evidence type="ECO:0000259" key="9">
    <source>
        <dbReference type="PROSITE" id="PS50113"/>
    </source>
</evidence>
<reference evidence="10" key="1">
    <citation type="journal article" date="2014" name="Int. J. Syst. Evol. Microbiol.">
        <title>Complete genome sequence of Corynebacterium casei LMG S-19264T (=DSM 44701T), isolated from a smear-ripened cheese.</title>
        <authorList>
            <consortium name="US DOE Joint Genome Institute (JGI-PGF)"/>
            <person name="Walter F."/>
            <person name="Albersmeier A."/>
            <person name="Kalinowski J."/>
            <person name="Ruckert C."/>
        </authorList>
    </citation>
    <scope>NUCLEOTIDE SEQUENCE</scope>
    <source>
        <strain evidence="10">KCTC 32182</strain>
    </source>
</reference>
<dbReference type="InterPro" id="IPR005467">
    <property type="entry name" value="His_kinase_dom"/>
</dbReference>
<evidence type="ECO:0000313" key="11">
    <source>
        <dbReference type="Proteomes" id="UP000645257"/>
    </source>
</evidence>
<dbReference type="PROSITE" id="PS50113">
    <property type="entry name" value="PAC"/>
    <property type="match status" value="1"/>
</dbReference>
<reference evidence="10" key="2">
    <citation type="submission" date="2020-09" db="EMBL/GenBank/DDBJ databases">
        <authorList>
            <person name="Sun Q."/>
            <person name="Kim S."/>
        </authorList>
    </citation>
    <scope>NUCLEOTIDE SEQUENCE</scope>
    <source>
        <strain evidence="10">KCTC 32182</strain>
    </source>
</reference>
<dbReference type="InterPro" id="IPR000700">
    <property type="entry name" value="PAS-assoc_C"/>
</dbReference>
<dbReference type="CDD" id="cd00130">
    <property type="entry name" value="PAS"/>
    <property type="match status" value="3"/>
</dbReference>
<feature type="domain" description="PAS" evidence="8">
    <location>
        <begin position="263"/>
        <end position="316"/>
    </location>
</feature>
<dbReference type="SUPFAM" id="SSF55785">
    <property type="entry name" value="PYP-like sensor domain (PAS domain)"/>
    <property type="match status" value="3"/>
</dbReference>
<dbReference type="Proteomes" id="UP000645257">
    <property type="component" value="Unassembled WGS sequence"/>
</dbReference>
<feature type="domain" description="PAC" evidence="9">
    <location>
        <begin position="210"/>
        <end position="262"/>
    </location>
</feature>
<dbReference type="SMART" id="SM00091">
    <property type="entry name" value="PAS"/>
    <property type="match status" value="3"/>
</dbReference>
<proteinExistence type="predicted"/>
<evidence type="ECO:0000259" key="8">
    <source>
        <dbReference type="PROSITE" id="PS50112"/>
    </source>
</evidence>
<evidence type="ECO:0000256" key="3">
    <source>
        <dbReference type="ARBA" id="ARBA00022741"/>
    </source>
</evidence>
<feature type="domain" description="Histidine kinase" evidence="7">
    <location>
        <begin position="401"/>
        <end position="594"/>
    </location>
</feature>
<dbReference type="GO" id="GO:0006355">
    <property type="term" value="P:regulation of DNA-templated transcription"/>
    <property type="evidence" value="ECO:0007669"/>
    <property type="project" value="InterPro"/>
</dbReference>
<evidence type="ECO:0000256" key="1">
    <source>
        <dbReference type="ARBA" id="ARBA00022553"/>
    </source>
</evidence>
<gene>
    <name evidence="10" type="ORF">GCM10011289_28550</name>
</gene>
<organism evidence="10 11">
    <name type="scientific">Paludibacterium paludis</name>
    <dbReference type="NCBI Taxonomy" id="1225769"/>
    <lineage>
        <taxon>Bacteria</taxon>
        <taxon>Pseudomonadati</taxon>
        <taxon>Pseudomonadota</taxon>
        <taxon>Betaproteobacteria</taxon>
        <taxon>Neisseriales</taxon>
        <taxon>Chromobacteriaceae</taxon>
        <taxon>Paludibacterium</taxon>
    </lineage>
</organism>
<dbReference type="SUPFAM" id="SSF55874">
    <property type="entry name" value="ATPase domain of HSP90 chaperone/DNA topoisomerase II/histidine kinase"/>
    <property type="match status" value="1"/>
</dbReference>
<dbReference type="PANTHER" id="PTHR43065">
    <property type="entry name" value="SENSOR HISTIDINE KINASE"/>
    <property type="match status" value="1"/>
</dbReference>
<protein>
    <recommendedName>
        <fullName evidence="12">Histidine kinase</fullName>
    </recommendedName>
</protein>
<dbReference type="InterPro" id="IPR011495">
    <property type="entry name" value="Sig_transdc_His_kin_sub2_dim/P"/>
</dbReference>
<name>A0A918P4W7_9NEIS</name>